<evidence type="ECO:0000313" key="1">
    <source>
        <dbReference type="EMBL" id="KAH8005713.1"/>
    </source>
</evidence>
<organism evidence="1 2">
    <name type="scientific">Sphaerodactylus townsendi</name>
    <dbReference type="NCBI Taxonomy" id="933632"/>
    <lineage>
        <taxon>Eukaryota</taxon>
        <taxon>Metazoa</taxon>
        <taxon>Chordata</taxon>
        <taxon>Craniata</taxon>
        <taxon>Vertebrata</taxon>
        <taxon>Euteleostomi</taxon>
        <taxon>Lepidosauria</taxon>
        <taxon>Squamata</taxon>
        <taxon>Bifurcata</taxon>
        <taxon>Gekkota</taxon>
        <taxon>Sphaerodactylidae</taxon>
        <taxon>Sphaerodactylus</taxon>
    </lineage>
</organism>
<dbReference type="EMBL" id="CM037617">
    <property type="protein sequence ID" value="KAH8005713.1"/>
    <property type="molecule type" value="Genomic_DNA"/>
</dbReference>
<keyword evidence="2" id="KW-1185">Reference proteome</keyword>
<comment type="caution">
    <text evidence="1">The sequence shown here is derived from an EMBL/GenBank/DDBJ whole genome shotgun (WGS) entry which is preliminary data.</text>
</comment>
<gene>
    <name evidence="1" type="ORF">K3G42_030867</name>
</gene>
<proteinExistence type="predicted"/>
<reference evidence="1" key="1">
    <citation type="submission" date="2021-08" db="EMBL/GenBank/DDBJ databases">
        <title>The first chromosome-level gecko genome reveals the dynamic sex chromosomes of Neotropical dwarf geckos (Sphaerodactylidae: Sphaerodactylus).</title>
        <authorList>
            <person name="Pinto B.J."/>
            <person name="Keating S.E."/>
            <person name="Gamble T."/>
        </authorList>
    </citation>
    <scope>NUCLEOTIDE SEQUENCE</scope>
    <source>
        <strain evidence="1">TG3544</strain>
    </source>
</reference>
<dbReference type="Proteomes" id="UP000827872">
    <property type="component" value="Linkage Group LG04"/>
</dbReference>
<accession>A0ACB8FJU2</accession>
<name>A0ACB8FJU2_9SAUR</name>
<sequence length="328" mass="37276">MISRSVQFEENEMAMSPEGAHDDQTKPQQDWLIYPVANDAQRDDTDLNDNQDVFDEPEEIPDVDVEPEYLPIPAAVAEGKKSQEMRGELLQTYECANVCILLLFLEIPGTDLALVQEGSPCLVLLIVSGNLSFLNWLTLIPSLACFDDASLGFLFSSQDKSEVLEIQREESKEKETSLRYGCYIRKVVNISFGILIAYLSVPVVVNLFSSRQIMNTSFNPLRIVNTYGAFGSITKERTEVIIQGTSSPDPSDPAAVWEEYEFKCKPGNLHRRPCFISPYHYRLDWLMWFAAFQRHGLTHLWGVFLSVEVMDLLEKPEKRLKSAQMQCC</sequence>
<protein>
    <submittedName>
        <fullName evidence="1">Uncharacterized protein</fullName>
    </submittedName>
</protein>
<evidence type="ECO:0000313" key="2">
    <source>
        <dbReference type="Proteomes" id="UP000827872"/>
    </source>
</evidence>